<organism evidence="1 2">
    <name type="scientific">Ottowia pentelensis</name>
    <dbReference type="NCBI Taxonomy" id="511108"/>
    <lineage>
        <taxon>Bacteria</taxon>
        <taxon>Pseudomonadati</taxon>
        <taxon>Pseudomonadota</taxon>
        <taxon>Betaproteobacteria</taxon>
        <taxon>Burkholderiales</taxon>
        <taxon>Comamonadaceae</taxon>
        <taxon>Ottowia</taxon>
    </lineage>
</organism>
<dbReference type="InterPro" id="IPR038573">
    <property type="entry name" value="BrnT_sf"/>
</dbReference>
<dbReference type="EMBL" id="JBHLTN010000002">
    <property type="protein sequence ID" value="MFC0590980.1"/>
    <property type="molecule type" value="Genomic_DNA"/>
</dbReference>
<sequence length="92" mass="10536">MELEWGAEKAARNLSKHGVAFEDAALVFYDPGRIEAHDGRHDYGEDRWATIGRVDSALLYVVYTVRHEDTIRLISARKANAHERKQYHQANA</sequence>
<dbReference type="Gene3D" id="3.10.450.530">
    <property type="entry name" value="Ribonuclease toxin, BrnT, of type II toxin-antitoxin system"/>
    <property type="match status" value="1"/>
</dbReference>
<reference evidence="1 2" key="1">
    <citation type="submission" date="2024-09" db="EMBL/GenBank/DDBJ databases">
        <authorList>
            <person name="Sun Q."/>
            <person name="Mori K."/>
        </authorList>
    </citation>
    <scope>NUCLEOTIDE SEQUENCE [LARGE SCALE GENOMIC DNA]</scope>
    <source>
        <strain evidence="1 2">NCAIM B.02336</strain>
    </source>
</reference>
<dbReference type="RefSeq" id="WP_377478552.1">
    <property type="nucleotide sequence ID" value="NZ_JBHLTN010000002.1"/>
</dbReference>
<comment type="caution">
    <text evidence="1">The sequence shown here is derived from an EMBL/GenBank/DDBJ whole genome shotgun (WGS) entry which is preliminary data.</text>
</comment>
<evidence type="ECO:0000313" key="2">
    <source>
        <dbReference type="Proteomes" id="UP001589834"/>
    </source>
</evidence>
<proteinExistence type="predicted"/>
<evidence type="ECO:0000313" key="1">
    <source>
        <dbReference type="EMBL" id="MFC0590980.1"/>
    </source>
</evidence>
<gene>
    <name evidence="1" type="ORF">ACFFGG_00265</name>
</gene>
<dbReference type="Pfam" id="PF04365">
    <property type="entry name" value="BrnT_toxin"/>
    <property type="match status" value="1"/>
</dbReference>
<protein>
    <submittedName>
        <fullName evidence="1">BrnT family toxin</fullName>
    </submittedName>
</protein>
<keyword evidence="2" id="KW-1185">Reference proteome</keyword>
<accession>A0ABV6PMD5</accession>
<name>A0ABV6PMD5_9BURK</name>
<dbReference type="Proteomes" id="UP001589834">
    <property type="component" value="Unassembled WGS sequence"/>
</dbReference>
<dbReference type="InterPro" id="IPR007460">
    <property type="entry name" value="BrnT_toxin"/>
</dbReference>